<sequence length="650" mass="74508">MIRPILNKTPYKILKNKRPNISYFHPFWCKCFVLNNGKENLGKFDDKSDEAIFLSYSLHSKAYRVFNKRTLVVEESIHVVFDDNLLPRKDSCDDDDVGILEANGGEQSSKVDETPTKEETQDPPLEALKNISLEEREVSYPRELNYVKGGEILGDPSKGVTTRSSLRNICNFVAFISCIEPKNINEALNDDYWILAMQDELNQFERSKVWTLVERPNDKSTIGTKWVFRNKLDESGNIVRNKARLVAQGYTQEEGIDFDETYAPVARMEAIRMLLAFACHHEFKLFQMDVKSAFLNGFINEEVLSTFLVEKGFSKGKVDTTLFIKNDGKDILVVQIYVDDIIFGSTNELLCQDFAKLMQGEFEMSMMGELSFFLGLQIKQRKDGTFINQAKYIKEKLKKFGFENVKPQATPMSTSIKLDKDEKGKCVDSKLYRSMIGSLLYLTASRPDVMFSVCLCARFQANPKESHLKAIKRIFRYLQDTPSLGLWYPRDSTFDLHAYSDADYGGCKIDRKSTSGTCQFLGKMLISWFSKKQNSVALSTTEAEYISAGSCCAQVLWMKQQLLDYGIDVGTIPIKCDNTSAICLTKNPIHHSRTKHIEIRHHFIRDHVSKDDIVLEYVDTLHQIADIFTKPLDKERFWTLRRDLGLMDLS</sequence>
<evidence type="ECO:0000259" key="3">
    <source>
        <dbReference type="Pfam" id="PF25597"/>
    </source>
</evidence>
<dbReference type="InterPro" id="IPR057670">
    <property type="entry name" value="SH3_retrovirus"/>
</dbReference>
<comment type="caution">
    <text evidence="4">The sequence shown here is derived from an EMBL/GenBank/DDBJ whole genome shotgun (WGS) entry which is preliminary data.</text>
</comment>
<evidence type="ECO:0000259" key="2">
    <source>
        <dbReference type="Pfam" id="PF07727"/>
    </source>
</evidence>
<reference evidence="4 5" key="1">
    <citation type="journal article" date="2024" name="G3 (Bethesda)">
        <title>Genome assembly of Hibiscus sabdariffa L. provides insights into metabolisms of medicinal natural products.</title>
        <authorList>
            <person name="Kim T."/>
        </authorList>
    </citation>
    <scope>NUCLEOTIDE SEQUENCE [LARGE SCALE GENOMIC DNA]</scope>
    <source>
        <strain evidence="4">TK-2024</strain>
        <tissue evidence="4">Old leaves</tissue>
    </source>
</reference>
<dbReference type="Pfam" id="PF25597">
    <property type="entry name" value="SH3_retrovirus"/>
    <property type="match status" value="1"/>
</dbReference>
<dbReference type="Proteomes" id="UP001472677">
    <property type="component" value="Unassembled WGS sequence"/>
</dbReference>
<dbReference type="CDD" id="cd09272">
    <property type="entry name" value="RNase_HI_RT_Ty1"/>
    <property type="match status" value="1"/>
</dbReference>
<dbReference type="SUPFAM" id="SSF56672">
    <property type="entry name" value="DNA/RNA polymerases"/>
    <property type="match status" value="1"/>
</dbReference>
<dbReference type="Pfam" id="PF07727">
    <property type="entry name" value="RVT_2"/>
    <property type="match status" value="1"/>
</dbReference>
<name>A0ABR2CHJ3_9ROSI</name>
<feature type="region of interest" description="Disordered" evidence="1">
    <location>
        <begin position="97"/>
        <end position="123"/>
    </location>
</feature>
<dbReference type="InterPro" id="IPR013103">
    <property type="entry name" value="RVT_2"/>
</dbReference>
<evidence type="ECO:0008006" key="6">
    <source>
        <dbReference type="Google" id="ProtNLM"/>
    </source>
</evidence>
<feature type="domain" description="Reverse transcriptase Ty1/copia-type" evidence="2">
    <location>
        <begin position="208"/>
        <end position="303"/>
    </location>
</feature>
<dbReference type="EMBL" id="JBBPBM010000052">
    <property type="protein sequence ID" value="KAK8519019.1"/>
    <property type="molecule type" value="Genomic_DNA"/>
</dbReference>
<keyword evidence="5" id="KW-1185">Reference proteome</keyword>
<evidence type="ECO:0000256" key="1">
    <source>
        <dbReference type="SAM" id="MobiDB-lite"/>
    </source>
</evidence>
<dbReference type="PANTHER" id="PTHR11439">
    <property type="entry name" value="GAG-POL-RELATED RETROTRANSPOSON"/>
    <property type="match status" value="1"/>
</dbReference>
<evidence type="ECO:0000313" key="5">
    <source>
        <dbReference type="Proteomes" id="UP001472677"/>
    </source>
</evidence>
<feature type="compositionally biased region" description="Basic and acidic residues" evidence="1">
    <location>
        <begin position="109"/>
        <end position="120"/>
    </location>
</feature>
<dbReference type="InterPro" id="IPR043502">
    <property type="entry name" value="DNA/RNA_pol_sf"/>
</dbReference>
<feature type="domain" description="Retroviral polymerase SH3-like" evidence="3">
    <location>
        <begin position="29"/>
        <end position="90"/>
    </location>
</feature>
<evidence type="ECO:0000313" key="4">
    <source>
        <dbReference type="EMBL" id="KAK8519019.1"/>
    </source>
</evidence>
<organism evidence="4 5">
    <name type="scientific">Hibiscus sabdariffa</name>
    <name type="common">roselle</name>
    <dbReference type="NCBI Taxonomy" id="183260"/>
    <lineage>
        <taxon>Eukaryota</taxon>
        <taxon>Viridiplantae</taxon>
        <taxon>Streptophyta</taxon>
        <taxon>Embryophyta</taxon>
        <taxon>Tracheophyta</taxon>
        <taxon>Spermatophyta</taxon>
        <taxon>Magnoliopsida</taxon>
        <taxon>eudicotyledons</taxon>
        <taxon>Gunneridae</taxon>
        <taxon>Pentapetalae</taxon>
        <taxon>rosids</taxon>
        <taxon>malvids</taxon>
        <taxon>Malvales</taxon>
        <taxon>Malvaceae</taxon>
        <taxon>Malvoideae</taxon>
        <taxon>Hibiscus</taxon>
    </lineage>
</organism>
<proteinExistence type="predicted"/>
<gene>
    <name evidence="4" type="ORF">V6N12_012252</name>
</gene>
<dbReference type="PANTHER" id="PTHR11439:SF442">
    <property type="entry name" value="CYSTEINE-RICH RLK (RECEPTOR-LIKE PROTEIN KINASE) 8"/>
    <property type="match status" value="1"/>
</dbReference>
<protein>
    <recommendedName>
        <fullName evidence="6">Reverse transcriptase Ty1/copia-type domain-containing protein</fullName>
    </recommendedName>
</protein>
<accession>A0ABR2CHJ3</accession>